<accession>A0A1F7IKU3</accession>
<dbReference type="GO" id="GO:0016787">
    <property type="term" value="F:hydrolase activity"/>
    <property type="evidence" value="ECO:0007669"/>
    <property type="project" value="UniProtKB-KW"/>
</dbReference>
<evidence type="ECO:0008006" key="5">
    <source>
        <dbReference type="Google" id="ProtNLM"/>
    </source>
</evidence>
<reference evidence="3 4" key="1">
    <citation type="journal article" date="2016" name="Nat. Commun.">
        <title>Thousands of microbial genomes shed light on interconnected biogeochemical processes in an aquifer system.</title>
        <authorList>
            <person name="Anantharaman K."/>
            <person name="Brown C.T."/>
            <person name="Hug L.A."/>
            <person name="Sharon I."/>
            <person name="Castelle C.J."/>
            <person name="Probst A.J."/>
            <person name="Thomas B.C."/>
            <person name="Singh A."/>
            <person name="Wilkins M.J."/>
            <person name="Karaoz U."/>
            <person name="Brodie E.L."/>
            <person name="Williams K.H."/>
            <person name="Hubbard S.S."/>
            <person name="Banfield J.F."/>
        </authorList>
    </citation>
    <scope>NUCLEOTIDE SEQUENCE [LARGE SCALE GENOMIC DNA]</scope>
</reference>
<dbReference type="Proteomes" id="UP000179072">
    <property type="component" value="Unassembled WGS sequence"/>
</dbReference>
<dbReference type="Gene3D" id="2.40.260.10">
    <property type="entry name" value="Sortase"/>
    <property type="match status" value="1"/>
</dbReference>
<evidence type="ECO:0000313" key="4">
    <source>
        <dbReference type="Proteomes" id="UP000179072"/>
    </source>
</evidence>
<sequence>MAQKISAQKKVTLNKLSNFSIVLGSSFCALALVLVVQRYSPLRLSFNINFIPQSVSTSQKIEIRPVRIVISSQKINLPIIDARISKKKWPTSESGVSYIKDSSIPGEKGNSILYGHNWTTLLGNLIYVKPGEKIEVYFSDQSKKTFVVENTATVSPKNITVLLSSKEPLLTIYTCTGFLDSKRFVVTARPLNS</sequence>
<organism evidence="3 4">
    <name type="scientific">Candidatus Roizmanbacteria bacterium RIFCSPLOWO2_01_FULL_38_11</name>
    <dbReference type="NCBI Taxonomy" id="1802060"/>
    <lineage>
        <taxon>Bacteria</taxon>
        <taxon>Candidatus Roizmaniibacteriota</taxon>
    </lineage>
</organism>
<dbReference type="EMBL" id="MGAK01000027">
    <property type="protein sequence ID" value="OGK43978.1"/>
    <property type="molecule type" value="Genomic_DNA"/>
</dbReference>
<evidence type="ECO:0000256" key="1">
    <source>
        <dbReference type="ARBA" id="ARBA00022801"/>
    </source>
</evidence>
<dbReference type="InterPro" id="IPR023365">
    <property type="entry name" value="Sortase_dom-sf"/>
</dbReference>
<feature type="transmembrane region" description="Helical" evidence="2">
    <location>
        <begin position="16"/>
        <end position="36"/>
    </location>
</feature>
<evidence type="ECO:0000256" key="2">
    <source>
        <dbReference type="SAM" id="Phobius"/>
    </source>
</evidence>
<proteinExistence type="predicted"/>
<comment type="caution">
    <text evidence="3">The sequence shown here is derived from an EMBL/GenBank/DDBJ whole genome shotgun (WGS) entry which is preliminary data.</text>
</comment>
<keyword evidence="2" id="KW-0812">Transmembrane</keyword>
<name>A0A1F7IKU3_9BACT</name>
<gene>
    <name evidence="3" type="ORF">A2957_02765</name>
</gene>
<keyword evidence="2" id="KW-0472">Membrane</keyword>
<evidence type="ECO:0000313" key="3">
    <source>
        <dbReference type="EMBL" id="OGK43978.1"/>
    </source>
</evidence>
<keyword evidence="1" id="KW-0378">Hydrolase</keyword>
<dbReference type="AlphaFoldDB" id="A0A1F7IKU3"/>
<dbReference type="Pfam" id="PF04203">
    <property type="entry name" value="Sortase"/>
    <property type="match status" value="1"/>
</dbReference>
<protein>
    <recommendedName>
        <fullName evidence="5">Sortase</fullName>
    </recommendedName>
</protein>
<dbReference type="SUPFAM" id="SSF63817">
    <property type="entry name" value="Sortase"/>
    <property type="match status" value="1"/>
</dbReference>
<dbReference type="STRING" id="1802060.A2957_02765"/>
<dbReference type="InterPro" id="IPR005754">
    <property type="entry name" value="Sortase"/>
</dbReference>
<keyword evidence="2" id="KW-1133">Transmembrane helix</keyword>